<dbReference type="FunFam" id="3.30.540.10:FF:000003">
    <property type="entry name" value="Inositol-1-monophosphatase"/>
    <property type="match status" value="1"/>
</dbReference>
<dbReference type="InterPro" id="IPR020583">
    <property type="entry name" value="Inositol_monoP_metal-BS"/>
</dbReference>
<dbReference type="eggNOG" id="COG0483">
    <property type="taxonomic scope" value="Bacteria"/>
</dbReference>
<dbReference type="GO" id="GO:0008934">
    <property type="term" value="F:inositol monophosphate 1-phosphatase activity"/>
    <property type="evidence" value="ECO:0007669"/>
    <property type="project" value="InterPro"/>
</dbReference>
<dbReference type="EMBL" id="CP002831">
    <property type="protein sequence ID" value="AFC24391.1"/>
    <property type="molecule type" value="Genomic_DNA"/>
</dbReference>
<dbReference type="OrthoDB" id="9772456at2"/>
<reference evidence="9 10" key="1">
    <citation type="journal article" date="2012" name="Stand. Genomic Sci.">
        <title>Complete genome sequencing and analysis of Saprospira grandis str. Lewin, a predatory marine bacterium.</title>
        <authorList>
            <person name="Saw J.H."/>
            <person name="Yuryev A."/>
            <person name="Kanbe M."/>
            <person name="Hou S."/>
            <person name="Young A.G."/>
            <person name="Aizawa S."/>
            <person name="Alam M."/>
        </authorList>
    </citation>
    <scope>NUCLEOTIDE SEQUENCE [LARGE SCALE GENOMIC DNA]</scope>
    <source>
        <strain evidence="9 10">Lewin</strain>
    </source>
</reference>
<evidence type="ECO:0000256" key="6">
    <source>
        <dbReference type="ARBA" id="ARBA00022842"/>
    </source>
</evidence>
<dbReference type="STRING" id="984262.SGRA_1656"/>
<feature type="binding site" evidence="7">
    <location>
        <position position="90"/>
    </location>
    <ligand>
        <name>Mg(2+)</name>
        <dbReference type="ChEBI" id="CHEBI:18420"/>
        <label>2</label>
    </ligand>
</feature>
<dbReference type="GO" id="GO:0046872">
    <property type="term" value="F:metal ion binding"/>
    <property type="evidence" value="ECO:0007669"/>
    <property type="project" value="UniProtKB-KW"/>
</dbReference>
<protein>
    <recommendedName>
        <fullName evidence="8">Inositol-1-monophosphatase</fullName>
        <ecNumber evidence="8">3.1.3.25</ecNumber>
    </recommendedName>
</protein>
<dbReference type="PROSITE" id="PS00630">
    <property type="entry name" value="IMP_2"/>
    <property type="match status" value="1"/>
</dbReference>
<dbReference type="PRINTS" id="PR01959">
    <property type="entry name" value="SBIMPHPHTASE"/>
</dbReference>
<dbReference type="AlphaFoldDB" id="H6LAA6"/>
<comment type="catalytic activity">
    <reaction evidence="1 8">
        <text>a myo-inositol phosphate + H2O = myo-inositol + phosphate</text>
        <dbReference type="Rhea" id="RHEA:24056"/>
        <dbReference type="ChEBI" id="CHEBI:15377"/>
        <dbReference type="ChEBI" id="CHEBI:17268"/>
        <dbReference type="ChEBI" id="CHEBI:43474"/>
        <dbReference type="ChEBI" id="CHEBI:84139"/>
        <dbReference type="EC" id="3.1.3.25"/>
    </reaction>
</comment>
<keyword evidence="6 7" id="KW-0460">Magnesium</keyword>
<evidence type="ECO:0000256" key="2">
    <source>
        <dbReference type="ARBA" id="ARBA00001946"/>
    </source>
</evidence>
<dbReference type="RefSeq" id="WP_015692026.1">
    <property type="nucleotide sequence ID" value="NC_016940.1"/>
</dbReference>
<feature type="binding site" evidence="7">
    <location>
        <position position="88"/>
    </location>
    <ligand>
        <name>Mg(2+)</name>
        <dbReference type="ChEBI" id="CHEBI:18420"/>
        <label>1</label>
        <note>catalytic</note>
    </ligand>
</feature>
<dbReference type="PROSITE" id="PS00629">
    <property type="entry name" value="IMP_1"/>
    <property type="match status" value="1"/>
</dbReference>
<dbReference type="SUPFAM" id="SSF56655">
    <property type="entry name" value="Carbohydrate phosphatase"/>
    <property type="match status" value="1"/>
</dbReference>
<dbReference type="GO" id="GO:0046854">
    <property type="term" value="P:phosphatidylinositol phosphate biosynthetic process"/>
    <property type="evidence" value="ECO:0007669"/>
    <property type="project" value="InterPro"/>
</dbReference>
<dbReference type="Proteomes" id="UP000007519">
    <property type="component" value="Chromosome"/>
</dbReference>
<proteinExistence type="inferred from homology"/>
<name>H6LAA6_SAPGL</name>
<dbReference type="InterPro" id="IPR033942">
    <property type="entry name" value="IMPase"/>
</dbReference>
<dbReference type="Gene3D" id="3.40.190.80">
    <property type="match status" value="1"/>
</dbReference>
<dbReference type="CDD" id="cd01639">
    <property type="entry name" value="IMPase"/>
    <property type="match status" value="1"/>
</dbReference>
<keyword evidence="10" id="KW-1185">Reference proteome</keyword>
<keyword evidence="5 8" id="KW-0378">Hydrolase</keyword>
<dbReference type="InterPro" id="IPR022337">
    <property type="entry name" value="Inositol_monophosphatase_SuhB"/>
</dbReference>
<dbReference type="EC" id="3.1.3.25" evidence="8"/>
<evidence type="ECO:0000256" key="1">
    <source>
        <dbReference type="ARBA" id="ARBA00001033"/>
    </source>
</evidence>
<dbReference type="PANTHER" id="PTHR20854">
    <property type="entry name" value="INOSITOL MONOPHOSPHATASE"/>
    <property type="match status" value="1"/>
</dbReference>
<dbReference type="InterPro" id="IPR020550">
    <property type="entry name" value="Inositol_monophosphatase_CS"/>
</dbReference>
<dbReference type="Pfam" id="PF00459">
    <property type="entry name" value="Inositol_P"/>
    <property type="match status" value="1"/>
</dbReference>
<accession>H6LAA6</accession>
<evidence type="ECO:0000256" key="3">
    <source>
        <dbReference type="ARBA" id="ARBA00009759"/>
    </source>
</evidence>
<dbReference type="InterPro" id="IPR000760">
    <property type="entry name" value="Inositol_monophosphatase-like"/>
</dbReference>
<dbReference type="KEGG" id="sgn:SGRA_1656"/>
<evidence type="ECO:0000256" key="5">
    <source>
        <dbReference type="ARBA" id="ARBA00022801"/>
    </source>
</evidence>
<evidence type="ECO:0000256" key="8">
    <source>
        <dbReference type="RuleBase" id="RU364068"/>
    </source>
</evidence>
<feature type="binding site" evidence="7">
    <location>
        <position position="72"/>
    </location>
    <ligand>
        <name>Mg(2+)</name>
        <dbReference type="ChEBI" id="CHEBI:18420"/>
        <label>1</label>
        <note>catalytic</note>
    </ligand>
</feature>
<evidence type="ECO:0000313" key="9">
    <source>
        <dbReference type="EMBL" id="AFC24391.1"/>
    </source>
</evidence>
<comment type="similarity">
    <text evidence="3 8">Belongs to the inositol monophosphatase superfamily.</text>
</comment>
<keyword evidence="4 7" id="KW-0479">Metal-binding</keyword>
<evidence type="ECO:0000256" key="4">
    <source>
        <dbReference type="ARBA" id="ARBA00022723"/>
    </source>
</evidence>
<feature type="binding site" evidence="7">
    <location>
        <position position="91"/>
    </location>
    <ligand>
        <name>Mg(2+)</name>
        <dbReference type="ChEBI" id="CHEBI:18420"/>
        <label>1</label>
        <note>catalytic</note>
    </ligand>
</feature>
<comment type="cofactor">
    <cofactor evidence="2 7 8">
        <name>Mg(2+)</name>
        <dbReference type="ChEBI" id="CHEBI:18420"/>
    </cofactor>
</comment>
<evidence type="ECO:0000313" key="10">
    <source>
        <dbReference type="Proteomes" id="UP000007519"/>
    </source>
</evidence>
<dbReference type="PRINTS" id="PR00377">
    <property type="entry name" value="IMPHPHTASES"/>
</dbReference>
<dbReference type="HOGENOM" id="CLU_044118_0_4_10"/>
<dbReference type="PANTHER" id="PTHR20854:SF4">
    <property type="entry name" value="INOSITOL-1-MONOPHOSPHATASE-RELATED"/>
    <property type="match status" value="1"/>
</dbReference>
<evidence type="ECO:0000256" key="7">
    <source>
        <dbReference type="PIRSR" id="PIRSR600760-2"/>
    </source>
</evidence>
<gene>
    <name evidence="9" type="primary">suhB</name>
    <name evidence="9" type="ordered locus">SGRA_1656</name>
</gene>
<sequence>MNKTELKQIAAALKMALPQWGQFMLDEIQKVQAKDVLTKDLNSLVSYVDQEVENRIIKLAQSLLPQANFIAEESGQKQSDSPWRWIIDPLDGTTNYLHQLPFFSISIALQYEEETVLGMVYEPNRKELFWAIQGEGAYLNEQPLQLSSAPAALSDSLLATGFPYYDFEQTKAYLALLGELMPACRGLRRCGSAALDLAYTAAGRFGGFYEYSLAPWDVAAGAFLVQEAGGFVCDFSGQNDYLFGREILAGQKGLQSTLLSKIQKHFKA</sequence>
<feature type="binding site" evidence="7">
    <location>
        <position position="217"/>
    </location>
    <ligand>
        <name>Mg(2+)</name>
        <dbReference type="ChEBI" id="CHEBI:18420"/>
        <label>1</label>
        <note>catalytic</note>
    </ligand>
</feature>
<organism evidence="9 10">
    <name type="scientific">Saprospira grandis (strain Lewin)</name>
    <dbReference type="NCBI Taxonomy" id="984262"/>
    <lineage>
        <taxon>Bacteria</taxon>
        <taxon>Pseudomonadati</taxon>
        <taxon>Bacteroidota</taxon>
        <taxon>Saprospiria</taxon>
        <taxon>Saprospirales</taxon>
        <taxon>Saprospiraceae</taxon>
        <taxon>Saprospira</taxon>
    </lineage>
</organism>
<dbReference type="GO" id="GO:0007165">
    <property type="term" value="P:signal transduction"/>
    <property type="evidence" value="ECO:0007669"/>
    <property type="project" value="TreeGrafter"/>
</dbReference>
<dbReference type="Gene3D" id="3.30.540.10">
    <property type="entry name" value="Fructose-1,6-Bisphosphatase, subunit A, domain 1"/>
    <property type="match status" value="1"/>
</dbReference>
<dbReference type="GO" id="GO:0006020">
    <property type="term" value="P:inositol metabolic process"/>
    <property type="evidence" value="ECO:0007669"/>
    <property type="project" value="TreeGrafter"/>
</dbReference>